<feature type="domain" description="C2H2-type" evidence="10">
    <location>
        <begin position="272"/>
        <end position="299"/>
    </location>
</feature>
<dbReference type="Gene3D" id="3.30.160.60">
    <property type="entry name" value="Classic Zinc Finger"/>
    <property type="match status" value="6"/>
</dbReference>
<proteinExistence type="predicted"/>
<comment type="caution">
    <text evidence="11">The sequence shown here is derived from an EMBL/GenBank/DDBJ whole genome shotgun (WGS) entry which is preliminary data.</text>
</comment>
<keyword evidence="4 8" id="KW-0863">Zinc-finger</keyword>
<sequence>MENVVATIKLENDHQVILHSTIEMPSPPYQESCNNSLIKREQNHENFCNNSYGSYNNCSNNEYIYNQGNMLKENDYYYDRYAENYRQYGLYNGQDQYLQMFNNYSGYCQQTLPMNLVYQNHREINIVESTNNYDGNDELFEYKDVSQLVSVVETDQGGYCESSGNQENEQITVKREPFDNAEKNNQEVSSSKKFLSRLGTQPLENHTNRNQSVQEDNNTIADNDLNLIPPTIINFRDHMTSVHVDEYNVSHHFLCTNKQVSESPEDLNNKKHVCDICFKRFKCKTYLMAHKAIHTGEKPFTCEMCSKTFARKFLLMLHIRYHMGVKPYKCDVCGNAFAEKNTLTRHMRTHTGEKPYRCEECGKCFAGRKDLLTHSKTHSDEKDHKCEICLKDFKTRAYLLVHLKIHVEQKPFNCHLCDKGYNTKEKLTHHIRSHTGERPFQCSNHMKTHRYTTAAVDDSSVQEQQQFPTNEYIKQEEYVEDDVKREVVDDDVVVGDCSIVPPINHRLVIENVAMDANEIKTELNTKHIKLELFDDN</sequence>
<dbReference type="GO" id="GO:0000978">
    <property type="term" value="F:RNA polymerase II cis-regulatory region sequence-specific DNA binding"/>
    <property type="evidence" value="ECO:0007669"/>
    <property type="project" value="TreeGrafter"/>
</dbReference>
<organism evidence="11 12">
    <name type="scientific">Popillia japonica</name>
    <name type="common">Japanese beetle</name>
    <dbReference type="NCBI Taxonomy" id="7064"/>
    <lineage>
        <taxon>Eukaryota</taxon>
        <taxon>Metazoa</taxon>
        <taxon>Ecdysozoa</taxon>
        <taxon>Arthropoda</taxon>
        <taxon>Hexapoda</taxon>
        <taxon>Insecta</taxon>
        <taxon>Pterygota</taxon>
        <taxon>Neoptera</taxon>
        <taxon>Endopterygota</taxon>
        <taxon>Coleoptera</taxon>
        <taxon>Polyphaga</taxon>
        <taxon>Scarabaeiformia</taxon>
        <taxon>Scarabaeidae</taxon>
        <taxon>Rutelinae</taxon>
        <taxon>Popillia</taxon>
    </lineage>
</organism>
<dbReference type="GO" id="GO:0008270">
    <property type="term" value="F:zinc ion binding"/>
    <property type="evidence" value="ECO:0007669"/>
    <property type="project" value="UniProtKB-KW"/>
</dbReference>
<evidence type="ECO:0000256" key="6">
    <source>
        <dbReference type="ARBA" id="ARBA00023125"/>
    </source>
</evidence>
<feature type="domain" description="C2H2-type" evidence="10">
    <location>
        <begin position="412"/>
        <end position="439"/>
    </location>
</feature>
<reference evidence="11 12" key="1">
    <citation type="journal article" date="2024" name="BMC Genomics">
        <title>De novo assembly and annotation of Popillia japonica's genome with initial clues to its potential as an invasive pest.</title>
        <authorList>
            <person name="Cucini C."/>
            <person name="Boschi S."/>
            <person name="Funari R."/>
            <person name="Cardaioli E."/>
            <person name="Iannotti N."/>
            <person name="Marturano G."/>
            <person name="Paoli F."/>
            <person name="Bruttini M."/>
            <person name="Carapelli A."/>
            <person name="Frati F."/>
            <person name="Nardi F."/>
        </authorList>
    </citation>
    <scope>NUCLEOTIDE SEQUENCE [LARGE SCALE GENOMIC DNA]</scope>
    <source>
        <strain evidence="11">DMR45628</strain>
    </source>
</reference>
<dbReference type="AlphaFoldDB" id="A0AAW1KLT5"/>
<dbReference type="PROSITE" id="PS00028">
    <property type="entry name" value="ZINC_FINGER_C2H2_1"/>
    <property type="match status" value="6"/>
</dbReference>
<evidence type="ECO:0000256" key="8">
    <source>
        <dbReference type="PROSITE-ProRule" id="PRU00042"/>
    </source>
</evidence>
<protein>
    <submittedName>
        <fullName evidence="11">Zinc finger, C2H2 type</fullName>
    </submittedName>
</protein>
<feature type="domain" description="C2H2-type" evidence="10">
    <location>
        <begin position="328"/>
        <end position="355"/>
    </location>
</feature>
<evidence type="ECO:0000256" key="5">
    <source>
        <dbReference type="ARBA" id="ARBA00022833"/>
    </source>
</evidence>
<keyword evidence="2" id="KW-0479">Metal-binding</keyword>
<feature type="domain" description="C2H2-type" evidence="10">
    <location>
        <begin position="384"/>
        <end position="411"/>
    </location>
</feature>
<dbReference type="FunFam" id="3.30.160.60:FF:002343">
    <property type="entry name" value="Zinc finger protein 33A"/>
    <property type="match status" value="1"/>
</dbReference>
<dbReference type="PROSITE" id="PS50157">
    <property type="entry name" value="ZINC_FINGER_C2H2_2"/>
    <property type="match status" value="6"/>
</dbReference>
<dbReference type="SMART" id="SM00355">
    <property type="entry name" value="ZnF_C2H2"/>
    <property type="match status" value="6"/>
</dbReference>
<dbReference type="EMBL" id="JASPKY010000215">
    <property type="protein sequence ID" value="KAK9719918.1"/>
    <property type="molecule type" value="Genomic_DNA"/>
</dbReference>
<keyword evidence="6" id="KW-0238">DNA-binding</keyword>
<evidence type="ECO:0000256" key="3">
    <source>
        <dbReference type="ARBA" id="ARBA00022737"/>
    </source>
</evidence>
<keyword evidence="5" id="KW-0862">Zinc</keyword>
<evidence type="ECO:0000256" key="9">
    <source>
        <dbReference type="SAM" id="MobiDB-lite"/>
    </source>
</evidence>
<dbReference type="Proteomes" id="UP001458880">
    <property type="component" value="Unassembled WGS sequence"/>
</dbReference>
<evidence type="ECO:0000313" key="11">
    <source>
        <dbReference type="EMBL" id="KAK9719918.1"/>
    </source>
</evidence>
<gene>
    <name evidence="11" type="ORF">QE152_g22410</name>
</gene>
<evidence type="ECO:0000256" key="1">
    <source>
        <dbReference type="ARBA" id="ARBA00004123"/>
    </source>
</evidence>
<dbReference type="InterPro" id="IPR013087">
    <property type="entry name" value="Znf_C2H2_type"/>
</dbReference>
<evidence type="ECO:0000256" key="7">
    <source>
        <dbReference type="ARBA" id="ARBA00023242"/>
    </source>
</evidence>
<dbReference type="PANTHER" id="PTHR46105:SF28">
    <property type="entry name" value="ZINC FINGER PROTEIN 37-LIKE"/>
    <property type="match status" value="1"/>
</dbReference>
<dbReference type="FunFam" id="3.30.160.60:FF:000425">
    <property type="entry name" value="PLAG1 like zinc finger 1"/>
    <property type="match status" value="1"/>
</dbReference>
<feature type="domain" description="C2H2-type" evidence="10">
    <location>
        <begin position="300"/>
        <end position="327"/>
    </location>
</feature>
<feature type="region of interest" description="Disordered" evidence="9">
    <location>
        <begin position="200"/>
        <end position="221"/>
    </location>
</feature>
<keyword evidence="7" id="KW-0539">Nucleus</keyword>
<keyword evidence="12" id="KW-1185">Reference proteome</keyword>
<evidence type="ECO:0000313" key="12">
    <source>
        <dbReference type="Proteomes" id="UP001458880"/>
    </source>
</evidence>
<dbReference type="InterPro" id="IPR036236">
    <property type="entry name" value="Znf_C2H2_sf"/>
</dbReference>
<evidence type="ECO:0000256" key="2">
    <source>
        <dbReference type="ARBA" id="ARBA00022723"/>
    </source>
</evidence>
<feature type="domain" description="C2H2-type" evidence="10">
    <location>
        <begin position="356"/>
        <end position="383"/>
    </location>
</feature>
<dbReference type="FunFam" id="3.30.160.60:FF:000624">
    <property type="entry name" value="zinc finger protein 697"/>
    <property type="match status" value="1"/>
</dbReference>
<dbReference type="SUPFAM" id="SSF57667">
    <property type="entry name" value="beta-beta-alpha zinc fingers"/>
    <property type="match status" value="4"/>
</dbReference>
<dbReference type="Pfam" id="PF00096">
    <property type="entry name" value="zf-C2H2"/>
    <property type="match status" value="5"/>
</dbReference>
<dbReference type="GO" id="GO:0000981">
    <property type="term" value="F:DNA-binding transcription factor activity, RNA polymerase II-specific"/>
    <property type="evidence" value="ECO:0007669"/>
    <property type="project" value="TreeGrafter"/>
</dbReference>
<accession>A0AAW1KLT5</accession>
<dbReference type="PANTHER" id="PTHR46105">
    <property type="entry name" value="AGAP004733-PA"/>
    <property type="match status" value="1"/>
</dbReference>
<dbReference type="GO" id="GO:0005634">
    <property type="term" value="C:nucleus"/>
    <property type="evidence" value="ECO:0007669"/>
    <property type="project" value="UniProtKB-SubCell"/>
</dbReference>
<keyword evidence="3" id="KW-0677">Repeat</keyword>
<dbReference type="FunFam" id="3.30.160.60:FF:000875">
    <property type="entry name" value="zinc finger protein 236 isoform X7"/>
    <property type="match status" value="1"/>
</dbReference>
<dbReference type="InterPro" id="IPR050457">
    <property type="entry name" value="ZnFinger_BTB_dom_contain"/>
</dbReference>
<evidence type="ECO:0000259" key="10">
    <source>
        <dbReference type="PROSITE" id="PS50157"/>
    </source>
</evidence>
<name>A0AAW1KLT5_POPJA</name>
<evidence type="ECO:0000256" key="4">
    <source>
        <dbReference type="ARBA" id="ARBA00022771"/>
    </source>
</evidence>
<comment type="subcellular location">
    <subcellularLocation>
        <location evidence="1">Nucleus</location>
    </subcellularLocation>
</comment>